<reference evidence="4 5" key="1">
    <citation type="submission" date="2019-10" db="EMBL/GenBank/DDBJ databases">
        <title>Glycomyces albidus sp. nov., a novel actinomycete isolated from rhizosphere soil of wheat (Triticum aestivum L.).</title>
        <authorList>
            <person name="Qian L."/>
        </authorList>
    </citation>
    <scope>NUCLEOTIDE SEQUENCE [LARGE SCALE GENOMIC DNA]</scope>
    <source>
        <strain evidence="4 5">NEAU-7082</strain>
    </source>
</reference>
<dbReference type="InterPro" id="IPR002035">
    <property type="entry name" value="VWF_A"/>
</dbReference>
<feature type="region of interest" description="Disordered" evidence="1">
    <location>
        <begin position="1"/>
        <end position="28"/>
    </location>
</feature>
<dbReference type="Gene3D" id="3.40.50.410">
    <property type="entry name" value="von Willebrand factor, type A domain"/>
    <property type="match status" value="1"/>
</dbReference>
<feature type="domain" description="VWFA" evidence="3">
    <location>
        <begin position="494"/>
        <end position="681"/>
    </location>
</feature>
<name>A0A6L5G8I3_9ACTN</name>
<keyword evidence="2" id="KW-1133">Transmembrane helix</keyword>
<feature type="transmembrane region" description="Helical" evidence="2">
    <location>
        <begin position="68"/>
        <end position="85"/>
    </location>
</feature>
<proteinExistence type="predicted"/>
<keyword evidence="2" id="KW-0812">Transmembrane</keyword>
<sequence length="688" mass="72524">MPHDGSHAPPEHSEDLDSPDDADDPDDFEDARAAAGRALPFDSMMGGVGLALVCIQFVLEVAALPSKMVLAFAGMLLASVAYLRATRNTPGLRVRLAVCATVCLLPSAVLAWPAVAQWYDDRGGCKDPVALTVLLPVDGADGFARAVADFNASYTDSEGCRRADVTAYSADWSSVEKAMDLGWPLVREESQQGPVVGEAGEETEIPIQPLRDIGPRPDLWIAESRTQVEVAAERFLEAGAGGVLDTGEAVPVGTTPLVLAVPEEVSDSGFYGTEQETTIPLPQLIDALTTEHDVPVLRSEPTATHSGLLFLRALYGNDAQQGAAAARLENQLADAAADAGIAPPASDTELLCEVSKQEDLLAVLTTEAAVARYNDGEPHGEGCTGGDGSSHLVPVYSDGFGALDYQAARLTWPDDPGSGERSRVAAELQDWLAGEGRWRPEHIGVRGPEYSGGELLDGGVEHLVPEYTVAAEPIDTALYESLREAYDQNRPPTDVLLAIDRSETMNDTSGGSTRFELATAGVDAALRYLGEQDRAGLWTFPGEGSDPYTQHLGIGEDPGRADELLKGAEVSQGVELHRTIVAGAAALAQIAEGDADAATESRVSAMVVLTDGADRDTSTTTTEDVLAALGDSDVRLYLIAVGDASCRSAAFRDLTSNGLVTCLEAQEDRITATFDGLFDTLWSGDASS</sequence>
<feature type="transmembrane region" description="Helical" evidence="2">
    <location>
        <begin position="97"/>
        <end position="119"/>
    </location>
</feature>
<dbReference type="AlphaFoldDB" id="A0A6L5G8I3"/>
<dbReference type="PROSITE" id="PS50234">
    <property type="entry name" value="VWFA"/>
    <property type="match status" value="1"/>
</dbReference>
<dbReference type="EMBL" id="WIAO01000010">
    <property type="protein sequence ID" value="MQM25930.1"/>
    <property type="molecule type" value="Genomic_DNA"/>
</dbReference>
<evidence type="ECO:0000313" key="5">
    <source>
        <dbReference type="Proteomes" id="UP000477750"/>
    </source>
</evidence>
<organism evidence="4 5">
    <name type="scientific">Glycomyces albidus</name>
    <dbReference type="NCBI Taxonomy" id="2656774"/>
    <lineage>
        <taxon>Bacteria</taxon>
        <taxon>Bacillati</taxon>
        <taxon>Actinomycetota</taxon>
        <taxon>Actinomycetes</taxon>
        <taxon>Glycomycetales</taxon>
        <taxon>Glycomycetaceae</taxon>
        <taxon>Glycomyces</taxon>
    </lineage>
</organism>
<comment type="caution">
    <text evidence="4">The sequence shown here is derived from an EMBL/GenBank/DDBJ whole genome shotgun (WGS) entry which is preliminary data.</text>
</comment>
<feature type="compositionally biased region" description="Acidic residues" evidence="1">
    <location>
        <begin position="16"/>
        <end position="28"/>
    </location>
</feature>
<gene>
    <name evidence="4" type="ORF">GFD30_10170</name>
</gene>
<dbReference type="InterPro" id="IPR036465">
    <property type="entry name" value="vWFA_dom_sf"/>
</dbReference>
<dbReference type="SMART" id="SM00327">
    <property type="entry name" value="VWA"/>
    <property type="match status" value="1"/>
</dbReference>
<evidence type="ECO:0000259" key="3">
    <source>
        <dbReference type="PROSITE" id="PS50234"/>
    </source>
</evidence>
<dbReference type="Proteomes" id="UP000477750">
    <property type="component" value="Unassembled WGS sequence"/>
</dbReference>
<keyword evidence="2" id="KW-0472">Membrane</keyword>
<keyword evidence="5" id="KW-1185">Reference proteome</keyword>
<dbReference type="SUPFAM" id="SSF53300">
    <property type="entry name" value="vWA-like"/>
    <property type="match status" value="1"/>
</dbReference>
<feature type="compositionally biased region" description="Basic and acidic residues" evidence="1">
    <location>
        <begin position="1"/>
        <end position="15"/>
    </location>
</feature>
<evidence type="ECO:0000256" key="1">
    <source>
        <dbReference type="SAM" id="MobiDB-lite"/>
    </source>
</evidence>
<evidence type="ECO:0000313" key="4">
    <source>
        <dbReference type="EMBL" id="MQM25930.1"/>
    </source>
</evidence>
<protein>
    <submittedName>
        <fullName evidence="4">VWA domain-containing protein</fullName>
    </submittedName>
</protein>
<dbReference type="RefSeq" id="WP_153025093.1">
    <property type="nucleotide sequence ID" value="NZ_WIAO01000010.1"/>
</dbReference>
<accession>A0A6L5G8I3</accession>
<evidence type="ECO:0000256" key="2">
    <source>
        <dbReference type="SAM" id="Phobius"/>
    </source>
</evidence>